<dbReference type="AlphaFoldDB" id="A0AAD4P6B2"/>
<dbReference type="Proteomes" id="UP001190926">
    <property type="component" value="Unassembled WGS sequence"/>
</dbReference>
<sequence>MALSLSRNLKCASTPSRNLSASTCRPYSRLAYKLSPFPELDSHLEELHASLHRSVVSILTLFVAPENSAIHGSDHIAAGICFDPTLVLTSARVVGRIAAVKKPDGGSPLYKAYIGRTAALTSLGDQPVNLTPLAVNFASDVAVLKVEGTSLPACQLAESPPEKESILMSVCHARKEGWSISVANVRAVGQKTIKAKAPWPLDDELAWLEHDWLVFYRGPPPPSSILFNCEEKVTGSVTKFSGSPWFNLYGEVVGVSSWVLRDDPASFSVGYAAPISNILPVVEYAKTKGPEDPIVMDSWISIQVVAEDQEG</sequence>
<accession>A0AAD4P6B2</accession>
<proteinExistence type="predicted"/>
<gene>
    <name evidence="1" type="ORF">C2S53_013752</name>
</gene>
<dbReference type="InterPro" id="IPR009003">
    <property type="entry name" value="Peptidase_S1_PA"/>
</dbReference>
<dbReference type="EMBL" id="SDAM02000122">
    <property type="protein sequence ID" value="KAH6828504.1"/>
    <property type="molecule type" value="Genomic_DNA"/>
</dbReference>
<dbReference type="Gene3D" id="2.40.10.10">
    <property type="entry name" value="Trypsin-like serine proteases"/>
    <property type="match status" value="2"/>
</dbReference>
<dbReference type="Pfam" id="PF13365">
    <property type="entry name" value="Trypsin_2"/>
    <property type="match status" value="1"/>
</dbReference>
<dbReference type="InterPro" id="IPR043504">
    <property type="entry name" value="Peptidase_S1_PA_chymotrypsin"/>
</dbReference>
<evidence type="ECO:0000313" key="2">
    <source>
        <dbReference type="Proteomes" id="UP001190926"/>
    </source>
</evidence>
<dbReference type="SUPFAM" id="SSF50494">
    <property type="entry name" value="Trypsin-like serine proteases"/>
    <property type="match status" value="1"/>
</dbReference>
<keyword evidence="2" id="KW-1185">Reference proteome</keyword>
<protein>
    <submittedName>
        <fullName evidence="1">Uncharacterized protein</fullName>
    </submittedName>
</protein>
<comment type="caution">
    <text evidence="1">The sequence shown here is derived from an EMBL/GenBank/DDBJ whole genome shotgun (WGS) entry which is preliminary data.</text>
</comment>
<evidence type="ECO:0000313" key="1">
    <source>
        <dbReference type="EMBL" id="KAH6828504.1"/>
    </source>
</evidence>
<name>A0AAD4P6B2_PERFH</name>
<organism evidence="1 2">
    <name type="scientific">Perilla frutescens var. hirtella</name>
    <name type="common">Perilla citriodora</name>
    <name type="synonym">Perilla setoyensis</name>
    <dbReference type="NCBI Taxonomy" id="608512"/>
    <lineage>
        <taxon>Eukaryota</taxon>
        <taxon>Viridiplantae</taxon>
        <taxon>Streptophyta</taxon>
        <taxon>Embryophyta</taxon>
        <taxon>Tracheophyta</taxon>
        <taxon>Spermatophyta</taxon>
        <taxon>Magnoliopsida</taxon>
        <taxon>eudicotyledons</taxon>
        <taxon>Gunneridae</taxon>
        <taxon>Pentapetalae</taxon>
        <taxon>asterids</taxon>
        <taxon>lamiids</taxon>
        <taxon>Lamiales</taxon>
        <taxon>Lamiaceae</taxon>
        <taxon>Nepetoideae</taxon>
        <taxon>Elsholtzieae</taxon>
        <taxon>Perilla</taxon>
    </lineage>
</organism>
<reference evidence="1 2" key="1">
    <citation type="journal article" date="2021" name="Nat. Commun.">
        <title>Incipient diploidization of the medicinal plant Perilla within 10,000 years.</title>
        <authorList>
            <person name="Zhang Y."/>
            <person name="Shen Q."/>
            <person name="Leng L."/>
            <person name="Zhang D."/>
            <person name="Chen S."/>
            <person name="Shi Y."/>
            <person name="Ning Z."/>
            <person name="Chen S."/>
        </authorList>
    </citation>
    <scope>NUCLEOTIDE SEQUENCE [LARGE SCALE GENOMIC DNA]</scope>
    <source>
        <strain evidence="2">cv. PC099</strain>
    </source>
</reference>